<evidence type="ECO:0000313" key="8">
    <source>
        <dbReference type="EMBL" id="SUS04814.1"/>
    </source>
</evidence>
<keyword evidence="5" id="KW-0175">Coiled coil</keyword>
<dbReference type="InterPro" id="IPR027417">
    <property type="entry name" value="P-loop_NTPase"/>
</dbReference>
<keyword evidence="1" id="KW-0547">Nucleotide-binding</keyword>
<keyword evidence="2" id="KW-0378">Hydrolase</keyword>
<dbReference type="SUPFAM" id="SSF52540">
    <property type="entry name" value="P-loop containing nucleoside triphosphate hydrolases"/>
    <property type="match status" value="2"/>
</dbReference>
<evidence type="ECO:0000256" key="1">
    <source>
        <dbReference type="ARBA" id="ARBA00022741"/>
    </source>
</evidence>
<dbReference type="CDD" id="cd18011">
    <property type="entry name" value="DEXDc_RapA"/>
    <property type="match status" value="1"/>
</dbReference>
<name>A0A380T9G6_9ZZZZ</name>
<dbReference type="EMBL" id="UIDG01000057">
    <property type="protein sequence ID" value="SUS04814.1"/>
    <property type="molecule type" value="Genomic_DNA"/>
</dbReference>
<protein>
    <submittedName>
        <fullName evidence="8">Helicase, Snf2 family</fullName>
    </submittedName>
</protein>
<dbReference type="PANTHER" id="PTHR45766:SF6">
    <property type="entry name" value="SWI_SNF-RELATED MATRIX-ASSOCIATED ACTIN-DEPENDENT REGULATOR OF CHROMATIN SUBFAMILY A-LIKE PROTEIN 1"/>
    <property type="match status" value="1"/>
</dbReference>
<keyword evidence="3 8" id="KW-0347">Helicase</keyword>
<dbReference type="PROSITE" id="PS51192">
    <property type="entry name" value="HELICASE_ATP_BIND_1"/>
    <property type="match status" value="1"/>
</dbReference>
<dbReference type="InterPro" id="IPR038718">
    <property type="entry name" value="SNF2-like_sf"/>
</dbReference>
<dbReference type="SMART" id="SM00487">
    <property type="entry name" value="DEXDc"/>
    <property type="match status" value="1"/>
</dbReference>
<feature type="domain" description="Helicase C-terminal" evidence="7">
    <location>
        <begin position="686"/>
        <end position="855"/>
    </location>
</feature>
<keyword evidence="4" id="KW-0067">ATP-binding</keyword>
<dbReference type="Pfam" id="PF00271">
    <property type="entry name" value="Helicase_C"/>
    <property type="match status" value="1"/>
</dbReference>
<proteinExistence type="predicted"/>
<feature type="domain" description="Helicase ATP-binding" evidence="6">
    <location>
        <begin position="250"/>
        <end position="434"/>
    </location>
</feature>
<evidence type="ECO:0000259" key="6">
    <source>
        <dbReference type="PROSITE" id="PS51192"/>
    </source>
</evidence>
<dbReference type="InterPro" id="IPR057342">
    <property type="entry name" value="DEXDc_RapA"/>
</dbReference>
<dbReference type="InterPro" id="IPR001650">
    <property type="entry name" value="Helicase_C-like"/>
</dbReference>
<dbReference type="NCBIfam" id="NF042964">
    <property type="entry name" value="phospholipD_antiphage"/>
    <property type="match status" value="1"/>
</dbReference>
<dbReference type="InterPro" id="IPR014001">
    <property type="entry name" value="Helicase_ATP-bd"/>
</dbReference>
<dbReference type="Gene3D" id="3.40.50.300">
    <property type="entry name" value="P-loop containing nucleotide triphosphate hydrolases"/>
    <property type="match status" value="1"/>
</dbReference>
<dbReference type="GO" id="GO:0005524">
    <property type="term" value="F:ATP binding"/>
    <property type="evidence" value="ECO:0007669"/>
    <property type="project" value="UniProtKB-KW"/>
</dbReference>
<reference evidence="8" key="1">
    <citation type="submission" date="2018-07" db="EMBL/GenBank/DDBJ databases">
        <authorList>
            <person name="Quirk P.G."/>
            <person name="Krulwich T.A."/>
        </authorList>
    </citation>
    <scope>NUCLEOTIDE SEQUENCE</scope>
</reference>
<evidence type="ECO:0000256" key="2">
    <source>
        <dbReference type="ARBA" id="ARBA00022801"/>
    </source>
</evidence>
<dbReference type="GO" id="GO:0016787">
    <property type="term" value="F:hydrolase activity"/>
    <property type="evidence" value="ECO:0007669"/>
    <property type="project" value="UniProtKB-KW"/>
</dbReference>
<dbReference type="GO" id="GO:0004386">
    <property type="term" value="F:helicase activity"/>
    <property type="evidence" value="ECO:0007669"/>
    <property type="project" value="UniProtKB-KW"/>
</dbReference>
<dbReference type="PANTHER" id="PTHR45766">
    <property type="entry name" value="DNA ANNEALING HELICASE AND ENDONUCLEASE ZRANB3 FAMILY MEMBER"/>
    <property type="match status" value="1"/>
</dbReference>
<evidence type="ECO:0000256" key="3">
    <source>
        <dbReference type="ARBA" id="ARBA00022806"/>
    </source>
</evidence>
<organism evidence="8">
    <name type="scientific">metagenome</name>
    <dbReference type="NCBI Taxonomy" id="256318"/>
    <lineage>
        <taxon>unclassified sequences</taxon>
        <taxon>metagenomes</taxon>
    </lineage>
</organism>
<dbReference type="Pfam" id="PF00176">
    <property type="entry name" value="SNF2-rel_dom"/>
    <property type="match status" value="1"/>
</dbReference>
<dbReference type="InterPro" id="IPR025202">
    <property type="entry name" value="PLD-like_dom"/>
</dbReference>
<dbReference type="SMART" id="SM00490">
    <property type="entry name" value="HELICc"/>
    <property type="match status" value="1"/>
</dbReference>
<dbReference type="CDD" id="cd18793">
    <property type="entry name" value="SF2_C_SNF"/>
    <property type="match status" value="1"/>
</dbReference>
<gene>
    <name evidence="8" type="ORF">DF3PB_150007</name>
</gene>
<dbReference type="AlphaFoldDB" id="A0A380T9G6"/>
<accession>A0A380T9G6</accession>
<dbReference type="PROSITE" id="PS51194">
    <property type="entry name" value="HELICASE_CTER"/>
    <property type="match status" value="1"/>
</dbReference>
<evidence type="ECO:0000256" key="4">
    <source>
        <dbReference type="ARBA" id="ARBA00022840"/>
    </source>
</evidence>
<dbReference type="Gene3D" id="3.40.50.10810">
    <property type="entry name" value="Tandem AAA-ATPase domain"/>
    <property type="match status" value="1"/>
</dbReference>
<dbReference type="SUPFAM" id="SSF56024">
    <property type="entry name" value="Phospholipase D/nuclease"/>
    <property type="match status" value="1"/>
</dbReference>
<dbReference type="Gene3D" id="3.30.870.10">
    <property type="entry name" value="Endonuclease Chain A"/>
    <property type="match status" value="1"/>
</dbReference>
<sequence>MANETVAVSGHLRRFSSRLGRLPHVFLKDRLQGAKEYRRIAGYFRSSIFELAGEEIAAIDHVRIVCNGDLDPLDIRASRVARETVLKEKWDEGADDIDSLLHRPRYQKLYELLKSGRVEVRVVSRVDAPFLHGKAGVIVPRDGPPSAFIGSLNETREGWAEHYEIVWEDTSAEGVAWVETEFAYLWNRGVPLPDAIIEEVGRCARKREVAIDALDPEGVAAGALVESPIYRRGDGLKPWQRAFVVMFLEHREIYDRTRLLLADEVGVGKTLSLAASAMVASLLGDGPALILCPATLSLQWQVELKDKLGIPSAVWLSNRKVWLDHNGNVIKTRGAEDIVRCPYRIGIVSTGLIFRGGPESEALKQRSYGTLILDAAHRARRSRGLGTNAGEPNNLLRFMVEAAKRARHVILGTATPIQTDIEELWDLLDILNRGADHVLGRWGGPWRQCRAVLPLLTGKKAISEEGEGWNLVRNPLPPRHEGAALFDHIRQDLGLADRAFFTDRPVTDLEGFVRSEFREALEDQDRGLSFFQRNNPIVRHTVLRKRATLEDMGLLDRIAVDIWPSVTEHVAMFDDQALLTSPEFDGAYEAAEKFTEALARRVRSAGFMKSMMLQRICSSFASGLSTARKLLNTLPAGDEEEETFVSDVNAAMATGDASAAPAGTEVERHHLQAIIEWLERKPTDPKLDAVLHFLGERKWLDLGCIIFSQYFDTAYWVAECLTKELPGERVALYAGADKSGLFFSGEWRSVEREDIKRAVRDRTIRLVVATDAACEGLNLQTLGTLINVDLPWNPSRLQQRIGRIQRFGQTRDRVDMLNLVYKDTRDEKVYAALSKRMRDRYDLFGSLPDVIEDDWIENIEQLDEQLSQFTDRKKQANAFDLRYAETVQPSGPGWELCERVLARRDVVERMSDGW</sequence>
<dbReference type="InterPro" id="IPR000330">
    <property type="entry name" value="SNF2_N"/>
</dbReference>
<feature type="coiled-coil region" evidence="5">
    <location>
        <begin position="852"/>
        <end position="879"/>
    </location>
</feature>
<dbReference type="InterPro" id="IPR049730">
    <property type="entry name" value="SNF2/RAD54-like_C"/>
</dbReference>
<evidence type="ECO:0000259" key="7">
    <source>
        <dbReference type="PROSITE" id="PS51194"/>
    </source>
</evidence>
<evidence type="ECO:0000256" key="5">
    <source>
        <dbReference type="SAM" id="Coils"/>
    </source>
</evidence>
<dbReference type="Pfam" id="PF13091">
    <property type="entry name" value="PLDc_2"/>
    <property type="match status" value="1"/>
</dbReference>
<dbReference type="InterPro" id="IPR049952">
    <property type="entry name" value="PhospholipD-like_anti-phage"/>
</dbReference>